<evidence type="ECO:0000313" key="5">
    <source>
        <dbReference type="Proteomes" id="UP000019849"/>
    </source>
</evidence>
<comment type="caution">
    <text evidence="3">The sequence shown here is derived from an EMBL/GenBank/DDBJ whole genome shotgun (WGS) entry which is preliminary data.</text>
</comment>
<dbReference type="STRING" id="69279.BG36_17285"/>
<name>A0A011U772_9HYPH</name>
<dbReference type="InterPro" id="IPR035437">
    <property type="entry name" value="SNase_OB-fold_sf"/>
</dbReference>
<reference evidence="4 6" key="2">
    <citation type="submission" date="2019-03" db="EMBL/GenBank/DDBJ databases">
        <title>Genomic Encyclopedia of Type Strains, Phase IV (KMG-IV): sequencing the most valuable type-strain genomes for metagenomic binning, comparative biology and taxonomic classification.</title>
        <authorList>
            <person name="Goeker M."/>
        </authorList>
    </citation>
    <scope>NUCLEOTIDE SEQUENCE [LARGE SCALE GENOMIC DNA]</scope>
    <source>
        <strain evidence="4 6">DSM 11603</strain>
    </source>
</reference>
<proteinExistence type="predicted"/>
<keyword evidence="1" id="KW-0472">Membrane</keyword>
<keyword evidence="1" id="KW-0812">Transmembrane</keyword>
<dbReference type="Proteomes" id="UP000019849">
    <property type="component" value="Unassembled WGS sequence"/>
</dbReference>
<evidence type="ECO:0000313" key="4">
    <source>
        <dbReference type="EMBL" id="TDR31328.1"/>
    </source>
</evidence>
<keyword evidence="4" id="KW-0255">Endonuclease</keyword>
<dbReference type="RefSeq" id="WP_035032578.1">
    <property type="nucleotide sequence ID" value="NZ_KK073910.1"/>
</dbReference>
<dbReference type="PANTHER" id="PTHR12302:SF26">
    <property type="entry name" value="BLR1266 PROTEIN"/>
    <property type="match status" value="1"/>
</dbReference>
<organism evidence="3 5">
    <name type="scientific">Aquamicrobium defluvii</name>
    <dbReference type="NCBI Taxonomy" id="69279"/>
    <lineage>
        <taxon>Bacteria</taxon>
        <taxon>Pseudomonadati</taxon>
        <taxon>Pseudomonadota</taxon>
        <taxon>Alphaproteobacteria</taxon>
        <taxon>Hyphomicrobiales</taxon>
        <taxon>Phyllobacteriaceae</taxon>
        <taxon>Aquamicrobium</taxon>
    </lineage>
</organism>
<dbReference type="SUPFAM" id="SSF50199">
    <property type="entry name" value="Staphylococcal nuclease"/>
    <property type="match status" value="1"/>
</dbReference>
<dbReference type="HOGENOM" id="CLU_046484_6_0_5"/>
<protein>
    <submittedName>
        <fullName evidence="3 4">Nuclease</fullName>
    </submittedName>
</protein>
<reference evidence="3 5" key="1">
    <citation type="submission" date="2014-02" db="EMBL/GenBank/DDBJ databases">
        <title>Aquamicrobium defluvii Genome sequencing.</title>
        <authorList>
            <person name="Wang X."/>
        </authorList>
    </citation>
    <scope>NUCLEOTIDE SEQUENCE [LARGE SCALE GENOMIC DNA]</scope>
    <source>
        <strain evidence="3 5">W13Z1</strain>
    </source>
</reference>
<feature type="domain" description="TNase-like" evidence="2">
    <location>
        <begin position="57"/>
        <end position="168"/>
    </location>
</feature>
<dbReference type="Gene3D" id="2.40.50.90">
    <property type="match status" value="1"/>
</dbReference>
<dbReference type="Pfam" id="PF00565">
    <property type="entry name" value="SNase"/>
    <property type="match status" value="1"/>
</dbReference>
<evidence type="ECO:0000313" key="3">
    <source>
        <dbReference type="EMBL" id="EXL01733.1"/>
    </source>
</evidence>
<dbReference type="OrthoDB" id="9805504at2"/>
<evidence type="ECO:0000259" key="2">
    <source>
        <dbReference type="PROSITE" id="PS50830"/>
    </source>
</evidence>
<dbReference type="InterPro" id="IPR016071">
    <property type="entry name" value="Staphylococal_nuclease_OB-fold"/>
</dbReference>
<sequence length="205" mass="23808">MSRSRPRTGNRYRGQRRRNPARRWLDYGLTILLFAVLAFLVARLDQANMRTEHGAAKIVDGDSIELDGQRIRLRGIDAPEYRQNCTRDGREYPCGRQSREALLELTRNKTVACNWWRTDQYGRLLADCTADEMDINREQVAQGWAVAYGDFEREEAAARAAGRGMWAGEFERPRQWRDRQGGQPEPEHDALAAIGDWLRQLLRFR</sequence>
<keyword evidence="4" id="KW-0378">Hydrolase</keyword>
<keyword evidence="6" id="KW-1185">Reference proteome</keyword>
<dbReference type="EMBL" id="JENY01000038">
    <property type="protein sequence ID" value="EXL01733.1"/>
    <property type="molecule type" value="Genomic_DNA"/>
</dbReference>
<dbReference type="PANTHER" id="PTHR12302">
    <property type="entry name" value="EBNA2 BINDING PROTEIN P100"/>
    <property type="match status" value="1"/>
</dbReference>
<evidence type="ECO:0000256" key="1">
    <source>
        <dbReference type="SAM" id="Phobius"/>
    </source>
</evidence>
<gene>
    <name evidence="3" type="ORF">BG36_17285</name>
    <name evidence="4" type="ORF">DES43_13417</name>
</gene>
<evidence type="ECO:0000313" key="6">
    <source>
        <dbReference type="Proteomes" id="UP000294958"/>
    </source>
</evidence>
<dbReference type="AlphaFoldDB" id="A0A011U772"/>
<dbReference type="EMBL" id="SNZF01000034">
    <property type="protein sequence ID" value="TDR31328.1"/>
    <property type="molecule type" value="Genomic_DNA"/>
</dbReference>
<accession>A0A011U772</accession>
<dbReference type="eggNOG" id="COG1525">
    <property type="taxonomic scope" value="Bacteria"/>
</dbReference>
<keyword evidence="4" id="KW-0540">Nuclease</keyword>
<dbReference type="GO" id="GO:0004519">
    <property type="term" value="F:endonuclease activity"/>
    <property type="evidence" value="ECO:0007669"/>
    <property type="project" value="UniProtKB-KW"/>
</dbReference>
<dbReference type="PROSITE" id="PS50830">
    <property type="entry name" value="TNASE_3"/>
    <property type="match status" value="1"/>
</dbReference>
<keyword evidence="1" id="KW-1133">Transmembrane helix</keyword>
<feature type="transmembrane region" description="Helical" evidence="1">
    <location>
        <begin position="21"/>
        <end position="42"/>
    </location>
</feature>
<dbReference type="SMART" id="SM00318">
    <property type="entry name" value="SNc"/>
    <property type="match status" value="1"/>
</dbReference>
<dbReference type="Proteomes" id="UP000294958">
    <property type="component" value="Unassembled WGS sequence"/>
</dbReference>
<dbReference type="PATRIC" id="fig|69279.3.peg.4517"/>